<evidence type="ECO:0000256" key="4">
    <source>
        <dbReference type="ARBA" id="ARBA00022989"/>
    </source>
</evidence>
<dbReference type="InterPro" id="IPR001107">
    <property type="entry name" value="Band_7"/>
</dbReference>
<evidence type="ECO:0000256" key="5">
    <source>
        <dbReference type="ARBA" id="ARBA00023136"/>
    </source>
</evidence>
<keyword evidence="5" id="KW-0472">Membrane</keyword>
<keyword evidence="8" id="KW-0378">Hydrolase</keyword>
<keyword evidence="8" id="KW-0645">Protease</keyword>
<evidence type="ECO:0000256" key="2">
    <source>
        <dbReference type="ARBA" id="ARBA00007862"/>
    </source>
</evidence>
<dbReference type="PANTHER" id="PTHR42911:SF1">
    <property type="entry name" value="MODULATOR OF FTSH PROTEASE HFLC"/>
    <property type="match status" value="1"/>
</dbReference>
<keyword evidence="4" id="KW-1133">Transmembrane helix</keyword>
<sequence>MSTKVWVVAILLLVVVIVGSQAMFAINETEQAIVLQLGEYKGTIDKPGLHFKIPFIQVVHRMETRTLFFDVRPAEFLTLDKERLVVDSYTRWRILDPHLFFKAVRNEHGAKLRIDGIVTSRLREELARHNLWDIIGVRRKPIMEVVGRHVDELARREFGIEIIDVRMKRVDLPEEVQAAVFSRMIAERNRISKEHRAKGEQEAMKLRAGADREVTIILAEAEKESRILKGEGDAKAAAIYADAFNEHPEFFSFVRTLRAYEEFLAGDTTLIFSSETYLFRHLKAPGYIQKQ</sequence>
<organism evidence="8 9">
    <name type="scientific">candidate division NPL-UPA2 bacterium Unc8</name>
    <dbReference type="NCBI Taxonomy" id="1980939"/>
    <lineage>
        <taxon>Bacteria</taxon>
    </lineage>
</organism>
<dbReference type="PIRSF" id="PIRSF005651">
    <property type="entry name" value="HflC"/>
    <property type="match status" value="1"/>
</dbReference>
<comment type="subcellular location">
    <subcellularLocation>
        <location evidence="1">Membrane</location>
    </subcellularLocation>
</comment>
<comment type="similarity">
    <text evidence="2 6">Belongs to the band 7/mec-2 family. HflC subfamily.</text>
</comment>
<comment type="caution">
    <text evidence="8">The sequence shown here is derived from an EMBL/GenBank/DDBJ whole genome shotgun (WGS) entry which is preliminary data.</text>
</comment>
<dbReference type="InterPro" id="IPR001972">
    <property type="entry name" value="Stomatin_HflK_fam"/>
</dbReference>
<reference evidence="8 9" key="1">
    <citation type="submission" date="2018-08" db="EMBL/GenBank/DDBJ databases">
        <title>Draft genome of candidate division NPL-UPA2 bacterium Unc8 that adapted to ultra-basic serpentinizing groundwater.</title>
        <authorList>
            <person name="Ishii S."/>
            <person name="Suzuki S."/>
            <person name="Nealson K.H."/>
        </authorList>
    </citation>
    <scope>NUCLEOTIDE SEQUENCE [LARGE SCALE GENOMIC DNA]</scope>
    <source>
        <strain evidence="8">Unc8</strain>
    </source>
</reference>
<evidence type="ECO:0000313" key="8">
    <source>
        <dbReference type="EMBL" id="RII00066.1"/>
    </source>
</evidence>
<evidence type="ECO:0000313" key="9">
    <source>
        <dbReference type="Proteomes" id="UP000266287"/>
    </source>
</evidence>
<dbReference type="SUPFAM" id="SSF117892">
    <property type="entry name" value="Band 7/SPFH domain"/>
    <property type="match status" value="1"/>
</dbReference>
<dbReference type="EMBL" id="NDHY01000008">
    <property type="protein sequence ID" value="RII00066.1"/>
    <property type="molecule type" value="Genomic_DNA"/>
</dbReference>
<dbReference type="InterPro" id="IPR036013">
    <property type="entry name" value="Band_7/SPFH_dom_sf"/>
</dbReference>
<feature type="domain" description="Band 7" evidence="7">
    <location>
        <begin position="21"/>
        <end position="184"/>
    </location>
</feature>
<evidence type="ECO:0000256" key="1">
    <source>
        <dbReference type="ARBA" id="ARBA00004370"/>
    </source>
</evidence>
<evidence type="ECO:0000256" key="6">
    <source>
        <dbReference type="PIRNR" id="PIRNR005651"/>
    </source>
</evidence>
<dbReference type="GO" id="GO:0008233">
    <property type="term" value="F:peptidase activity"/>
    <property type="evidence" value="ECO:0007669"/>
    <property type="project" value="UniProtKB-KW"/>
</dbReference>
<name>A0A399FX56_UNCN2</name>
<dbReference type="Pfam" id="PF01145">
    <property type="entry name" value="Band_7"/>
    <property type="match status" value="1"/>
</dbReference>
<dbReference type="SMART" id="SM00244">
    <property type="entry name" value="PHB"/>
    <property type="match status" value="1"/>
</dbReference>
<evidence type="ECO:0000256" key="3">
    <source>
        <dbReference type="ARBA" id="ARBA00022692"/>
    </source>
</evidence>
<dbReference type="GO" id="GO:0006508">
    <property type="term" value="P:proteolysis"/>
    <property type="evidence" value="ECO:0007669"/>
    <property type="project" value="UniProtKB-KW"/>
</dbReference>
<dbReference type="PANTHER" id="PTHR42911">
    <property type="entry name" value="MODULATOR OF FTSH PROTEASE HFLC"/>
    <property type="match status" value="1"/>
</dbReference>
<dbReference type="CDD" id="cd03405">
    <property type="entry name" value="SPFH_HflC"/>
    <property type="match status" value="1"/>
</dbReference>
<gene>
    <name evidence="8" type="primary">hflC</name>
    <name evidence="8" type="ORF">B9J77_03920</name>
</gene>
<dbReference type="GO" id="GO:0016020">
    <property type="term" value="C:membrane"/>
    <property type="evidence" value="ECO:0007669"/>
    <property type="project" value="UniProtKB-SubCell"/>
</dbReference>
<dbReference type="NCBIfam" id="TIGR01932">
    <property type="entry name" value="hflC"/>
    <property type="match status" value="1"/>
</dbReference>
<dbReference type="InterPro" id="IPR010200">
    <property type="entry name" value="HflC"/>
</dbReference>
<keyword evidence="3" id="KW-0812">Transmembrane</keyword>
<proteinExistence type="inferred from homology"/>
<comment type="function">
    <text evidence="6">HflC and HflK could regulate a protease.</text>
</comment>
<evidence type="ECO:0000259" key="7">
    <source>
        <dbReference type="SMART" id="SM00244"/>
    </source>
</evidence>
<dbReference type="PRINTS" id="PR00721">
    <property type="entry name" value="STOMATIN"/>
</dbReference>
<dbReference type="AlphaFoldDB" id="A0A399FX56"/>
<accession>A0A399FX56</accession>
<protein>
    <recommendedName>
        <fullName evidence="6">Protein HflC</fullName>
    </recommendedName>
</protein>
<dbReference type="Proteomes" id="UP000266287">
    <property type="component" value="Unassembled WGS sequence"/>
</dbReference>
<dbReference type="Gene3D" id="3.30.479.30">
    <property type="entry name" value="Band 7 domain"/>
    <property type="match status" value="1"/>
</dbReference>